<feature type="repeat" description="TPR" evidence="4">
    <location>
        <begin position="37"/>
        <end position="70"/>
    </location>
</feature>
<dbReference type="Pfam" id="PF00263">
    <property type="entry name" value="Secretin"/>
    <property type="match status" value="1"/>
</dbReference>
<dbReference type="NCBIfam" id="NF042912">
    <property type="entry name" value="Amuc_1098_fam"/>
    <property type="match status" value="1"/>
</dbReference>
<evidence type="ECO:0000256" key="4">
    <source>
        <dbReference type="PROSITE-ProRule" id="PRU00339"/>
    </source>
</evidence>
<dbReference type="SUPFAM" id="SSF48452">
    <property type="entry name" value="TPR-like"/>
    <property type="match status" value="1"/>
</dbReference>
<dbReference type="GO" id="GO:0009306">
    <property type="term" value="P:protein secretion"/>
    <property type="evidence" value="ECO:0007669"/>
    <property type="project" value="InterPro"/>
</dbReference>
<dbReference type="GO" id="GO:0016020">
    <property type="term" value="C:membrane"/>
    <property type="evidence" value="ECO:0007669"/>
    <property type="project" value="UniProtKB-SubCell"/>
</dbReference>
<dbReference type="InterPro" id="IPR004846">
    <property type="entry name" value="T2SS/T3SS_dom"/>
</dbReference>
<evidence type="ECO:0000259" key="7">
    <source>
        <dbReference type="Pfam" id="PF00263"/>
    </source>
</evidence>
<dbReference type="PANTHER" id="PTHR30332">
    <property type="entry name" value="PROBABLE GENERAL SECRETION PATHWAY PROTEIN D"/>
    <property type="match status" value="1"/>
</dbReference>
<sequence>MLMAAAAVVPLASHVAYAQSDLVKREIAQRAARTQEADAALLAGRKAYAENDYETAVAEYRKAISLLPTGPVAAQRRHAYTGHLVDGVIALTQQYRRTGRYQEARSLLNDVLEKDPNNVAAKQQLEYLDDPIRTNPVLTYEHTTNVDSVRKLLYRAEGYFNLGQFDEAEGEYKEVLRIDRYNQAARRGMEKIAKVKSDYYRAAYDHTRAEMLRQVDQAWEIAVPPAGVFDGPNNPIEEEVTGALYLRRKLKNIDIPVVDFNNISVNEAVDFLRMRSRELDRDELDPNKKGINFVVRTPAVVGGDAGGDAGGFGGDAAAPGSKRIDTLMLRNVPLEVVLDQICKKTGLRYRVEDYAVVLLPATDVDDAELFTRSFTVPPDFLTLIGEGSSGAGAVSDDPFDTGGGDTGLKAAPPVKDSLEKSGIVFPEGATATFSKARSVLTVRNTATNIDLVEALVQSLREQKPKQIKMLTKFVEISQENTDELGFDWVVSPFGLDANTMFLGGGTIGNGSPRTSTNFNSPVKGFGIPGIPTAQNLNVSNIATGGLRSGDYAINRDSIDAFLNNPNRTSQNSSVAPGILSLTGLFSDGQVQMIMRGLSQKKGADVMTAPSIVSRSGEKATIEIIREFIYPTEYEPPELPNQVGGITGGLNNDGGLQGGGAFPVTPATPTAFETRNTGVTLEVEPTLGEDGYTIDLRFAPEIVEFEGFINYGSPIQTTAQDAIGNPVTITITENRIEMPVFSTRRVNTGLTIYDGHTVAVGGLMREDVQNVEDKVPVLGDLPLVGRLFQSKSENHIKSNLIIFVTAQIIDATGQPIRQAYAGGGSSPSLGGGGAEGVLPSMPK</sequence>
<dbReference type="STRING" id="1123071.SAMN02745181_2345"/>
<protein>
    <submittedName>
        <fullName evidence="8">General secretion pathway protein D</fullName>
    </submittedName>
</protein>
<dbReference type="AlphaFoldDB" id="A0A1M6LAW5"/>
<dbReference type="Proteomes" id="UP000184510">
    <property type="component" value="Unassembled WGS sequence"/>
</dbReference>
<dbReference type="PROSITE" id="PS50005">
    <property type="entry name" value="TPR"/>
    <property type="match status" value="2"/>
</dbReference>
<comment type="subcellular location">
    <subcellularLocation>
        <location evidence="1">Membrane</location>
    </subcellularLocation>
</comment>
<comment type="similarity">
    <text evidence="5">Belongs to the bacterial secretin family.</text>
</comment>
<feature type="domain" description="Type II/III secretion system secretin-like" evidence="7">
    <location>
        <begin position="597"/>
        <end position="809"/>
    </location>
</feature>
<proteinExistence type="inferred from homology"/>
<feature type="repeat" description="TPR" evidence="4">
    <location>
        <begin position="85"/>
        <end position="118"/>
    </location>
</feature>
<dbReference type="InParanoid" id="A0A1M6LAW5"/>
<evidence type="ECO:0000313" key="9">
    <source>
        <dbReference type="Proteomes" id="UP000184510"/>
    </source>
</evidence>
<evidence type="ECO:0000256" key="1">
    <source>
        <dbReference type="ARBA" id="ARBA00004370"/>
    </source>
</evidence>
<feature type="region of interest" description="Disordered" evidence="6">
    <location>
        <begin position="821"/>
        <end position="842"/>
    </location>
</feature>
<evidence type="ECO:0000256" key="3">
    <source>
        <dbReference type="ARBA" id="ARBA00023136"/>
    </source>
</evidence>
<organism evidence="8 9">
    <name type="scientific">Rubritalea squalenifaciens DSM 18772</name>
    <dbReference type="NCBI Taxonomy" id="1123071"/>
    <lineage>
        <taxon>Bacteria</taxon>
        <taxon>Pseudomonadati</taxon>
        <taxon>Verrucomicrobiota</taxon>
        <taxon>Verrucomicrobiia</taxon>
        <taxon>Verrucomicrobiales</taxon>
        <taxon>Rubritaleaceae</taxon>
        <taxon>Rubritalea</taxon>
    </lineage>
</organism>
<dbReference type="InterPro" id="IPR050810">
    <property type="entry name" value="Bact_Secretion_Sys_Channel"/>
</dbReference>
<dbReference type="InterPro" id="IPR011990">
    <property type="entry name" value="TPR-like_helical_dom_sf"/>
</dbReference>
<keyword evidence="9" id="KW-1185">Reference proteome</keyword>
<evidence type="ECO:0000256" key="5">
    <source>
        <dbReference type="RuleBase" id="RU004003"/>
    </source>
</evidence>
<keyword evidence="4" id="KW-0802">TPR repeat</keyword>
<keyword evidence="3" id="KW-0472">Membrane</keyword>
<dbReference type="Gene3D" id="1.25.40.10">
    <property type="entry name" value="Tetratricopeptide repeat domain"/>
    <property type="match status" value="1"/>
</dbReference>
<gene>
    <name evidence="8" type="ORF">SAMN02745181_2345</name>
</gene>
<evidence type="ECO:0000313" key="8">
    <source>
        <dbReference type="EMBL" id="SHJ68360.1"/>
    </source>
</evidence>
<dbReference type="EMBL" id="FQYR01000004">
    <property type="protein sequence ID" value="SHJ68360.1"/>
    <property type="molecule type" value="Genomic_DNA"/>
</dbReference>
<dbReference type="InterPro" id="IPR049997">
    <property type="entry name" value="Amuc_1098-like"/>
</dbReference>
<feature type="compositionally biased region" description="Gly residues" evidence="6">
    <location>
        <begin position="821"/>
        <end position="834"/>
    </location>
</feature>
<evidence type="ECO:0000256" key="6">
    <source>
        <dbReference type="SAM" id="MobiDB-lite"/>
    </source>
</evidence>
<reference evidence="8 9" key="1">
    <citation type="submission" date="2016-11" db="EMBL/GenBank/DDBJ databases">
        <authorList>
            <person name="Jaros S."/>
            <person name="Januszkiewicz K."/>
            <person name="Wedrychowicz H."/>
        </authorList>
    </citation>
    <scope>NUCLEOTIDE SEQUENCE [LARGE SCALE GENOMIC DNA]</scope>
    <source>
        <strain evidence="8 9">DSM 18772</strain>
    </source>
</reference>
<dbReference type="SMART" id="SM00028">
    <property type="entry name" value="TPR"/>
    <property type="match status" value="3"/>
</dbReference>
<dbReference type="InterPro" id="IPR019734">
    <property type="entry name" value="TPR_rpt"/>
</dbReference>
<keyword evidence="2" id="KW-0732">Signal</keyword>
<dbReference type="GO" id="GO:0015627">
    <property type="term" value="C:type II protein secretion system complex"/>
    <property type="evidence" value="ECO:0007669"/>
    <property type="project" value="TreeGrafter"/>
</dbReference>
<evidence type="ECO:0000256" key="2">
    <source>
        <dbReference type="ARBA" id="ARBA00022729"/>
    </source>
</evidence>
<name>A0A1M6LAW5_9BACT</name>
<dbReference type="PANTHER" id="PTHR30332:SF24">
    <property type="entry name" value="SECRETIN GSPD-RELATED"/>
    <property type="match status" value="1"/>
</dbReference>
<accession>A0A1M6LAW5</accession>